<protein>
    <submittedName>
        <fullName evidence="1">Uncharacterized protein</fullName>
    </submittedName>
</protein>
<reference evidence="1" key="1">
    <citation type="submission" date="2019-10" db="EMBL/GenBank/DDBJ databases">
        <authorList>
            <consortium name="DOE Joint Genome Institute"/>
            <person name="Kuo A."/>
            <person name="Miyauchi S."/>
            <person name="Kiss E."/>
            <person name="Drula E."/>
            <person name="Kohler A."/>
            <person name="Sanchez-Garcia M."/>
            <person name="Andreopoulos B."/>
            <person name="Barry K.W."/>
            <person name="Bonito G."/>
            <person name="Buee M."/>
            <person name="Carver A."/>
            <person name="Chen C."/>
            <person name="Cichocki N."/>
            <person name="Clum A."/>
            <person name="Culley D."/>
            <person name="Crous P.W."/>
            <person name="Fauchery L."/>
            <person name="Girlanda M."/>
            <person name="Hayes R."/>
            <person name="Keri Z."/>
            <person name="Labutti K."/>
            <person name="Lipzen A."/>
            <person name="Lombard V."/>
            <person name="Magnuson J."/>
            <person name="Maillard F."/>
            <person name="Morin E."/>
            <person name="Murat C."/>
            <person name="Nolan M."/>
            <person name="Ohm R."/>
            <person name="Pangilinan J."/>
            <person name="Pereira M."/>
            <person name="Perotto S."/>
            <person name="Peter M."/>
            <person name="Riley R."/>
            <person name="Sitrit Y."/>
            <person name="Stielow B."/>
            <person name="Szollosi G."/>
            <person name="Zifcakova L."/>
            <person name="Stursova M."/>
            <person name="Spatafora J.W."/>
            <person name="Tedersoo L."/>
            <person name="Vaario L.-M."/>
            <person name="Yamada A."/>
            <person name="Yan M."/>
            <person name="Wang P."/>
            <person name="Xu J."/>
            <person name="Bruns T."/>
            <person name="Baldrian P."/>
            <person name="Vilgalys R."/>
            <person name="Henrissat B."/>
            <person name="Grigoriev I.V."/>
            <person name="Hibbett D."/>
            <person name="Nagy L.G."/>
            <person name="Martin F.M."/>
        </authorList>
    </citation>
    <scope>NUCLEOTIDE SEQUENCE</scope>
    <source>
        <strain evidence="1">P2</strain>
    </source>
</reference>
<name>A0ACB6Z7K4_THEGA</name>
<keyword evidence="2" id="KW-1185">Reference proteome</keyword>
<comment type="caution">
    <text evidence="1">The sequence shown here is derived from an EMBL/GenBank/DDBJ whole genome shotgun (WGS) entry which is preliminary data.</text>
</comment>
<organism evidence="1 2">
    <name type="scientific">Thelephora ganbajun</name>
    <name type="common">Ganba fungus</name>
    <dbReference type="NCBI Taxonomy" id="370292"/>
    <lineage>
        <taxon>Eukaryota</taxon>
        <taxon>Fungi</taxon>
        <taxon>Dikarya</taxon>
        <taxon>Basidiomycota</taxon>
        <taxon>Agaricomycotina</taxon>
        <taxon>Agaricomycetes</taxon>
        <taxon>Thelephorales</taxon>
        <taxon>Thelephoraceae</taxon>
        <taxon>Thelephora</taxon>
    </lineage>
</organism>
<gene>
    <name evidence="1" type="ORF">BDM02DRAFT_3119986</name>
</gene>
<dbReference type="Proteomes" id="UP000886501">
    <property type="component" value="Unassembled WGS sequence"/>
</dbReference>
<evidence type="ECO:0000313" key="2">
    <source>
        <dbReference type="Proteomes" id="UP000886501"/>
    </source>
</evidence>
<dbReference type="EMBL" id="MU118085">
    <property type="protein sequence ID" value="KAF9645583.1"/>
    <property type="molecule type" value="Genomic_DNA"/>
</dbReference>
<evidence type="ECO:0000313" key="1">
    <source>
        <dbReference type="EMBL" id="KAF9645583.1"/>
    </source>
</evidence>
<proteinExistence type="predicted"/>
<reference evidence="1" key="2">
    <citation type="journal article" date="2020" name="Nat. Commun.">
        <title>Large-scale genome sequencing of mycorrhizal fungi provides insights into the early evolution of symbiotic traits.</title>
        <authorList>
            <person name="Miyauchi S."/>
            <person name="Kiss E."/>
            <person name="Kuo A."/>
            <person name="Drula E."/>
            <person name="Kohler A."/>
            <person name="Sanchez-Garcia M."/>
            <person name="Morin E."/>
            <person name="Andreopoulos B."/>
            <person name="Barry K.W."/>
            <person name="Bonito G."/>
            <person name="Buee M."/>
            <person name="Carver A."/>
            <person name="Chen C."/>
            <person name="Cichocki N."/>
            <person name="Clum A."/>
            <person name="Culley D."/>
            <person name="Crous P.W."/>
            <person name="Fauchery L."/>
            <person name="Girlanda M."/>
            <person name="Hayes R.D."/>
            <person name="Keri Z."/>
            <person name="LaButti K."/>
            <person name="Lipzen A."/>
            <person name="Lombard V."/>
            <person name="Magnuson J."/>
            <person name="Maillard F."/>
            <person name="Murat C."/>
            <person name="Nolan M."/>
            <person name="Ohm R.A."/>
            <person name="Pangilinan J."/>
            <person name="Pereira M.F."/>
            <person name="Perotto S."/>
            <person name="Peter M."/>
            <person name="Pfister S."/>
            <person name="Riley R."/>
            <person name="Sitrit Y."/>
            <person name="Stielow J.B."/>
            <person name="Szollosi G."/>
            <person name="Zifcakova L."/>
            <person name="Stursova M."/>
            <person name="Spatafora J.W."/>
            <person name="Tedersoo L."/>
            <person name="Vaario L.M."/>
            <person name="Yamada A."/>
            <person name="Yan M."/>
            <person name="Wang P."/>
            <person name="Xu J."/>
            <person name="Bruns T."/>
            <person name="Baldrian P."/>
            <person name="Vilgalys R."/>
            <person name="Dunand C."/>
            <person name="Henrissat B."/>
            <person name="Grigoriev I.V."/>
            <person name="Hibbett D."/>
            <person name="Nagy L.G."/>
            <person name="Martin F.M."/>
        </authorList>
    </citation>
    <scope>NUCLEOTIDE SEQUENCE</scope>
    <source>
        <strain evidence="1">P2</strain>
    </source>
</reference>
<accession>A0ACB6Z7K4</accession>
<sequence length="294" mass="31527">MGSGNLAALLSRAGSNASPLPPTTQSDILAILQQEQDQALSLLSLSPLLSSLFISYANRAAIRGSASTTPSSEAEECKALQDAITSLREENEKLKMETREMIRKLEISEASQEMLRSQISSLSEANAAQRDDTESLRAELVEAKGNYDRFVADSDAEKAALKVQISGLETQRGQLRDTAVKQQIRISKLERPMVDSILPPRGPTSPSLLYGDSISTPSLPDSPISPLRTSLPTIPTPYVNGRLMCVSPPTSPGPAVSLRPHPMARGGLVPGRHKSSTMDMRSDAASSAWFADGD</sequence>